<feature type="domain" description="DUF7330" evidence="1">
    <location>
        <begin position="66"/>
        <end position="238"/>
    </location>
</feature>
<evidence type="ECO:0000313" key="3">
    <source>
        <dbReference type="Proteomes" id="UP001215598"/>
    </source>
</evidence>
<organism evidence="2 3">
    <name type="scientific">Mycena metata</name>
    <dbReference type="NCBI Taxonomy" id="1033252"/>
    <lineage>
        <taxon>Eukaryota</taxon>
        <taxon>Fungi</taxon>
        <taxon>Dikarya</taxon>
        <taxon>Basidiomycota</taxon>
        <taxon>Agaricomycotina</taxon>
        <taxon>Agaricomycetes</taxon>
        <taxon>Agaricomycetidae</taxon>
        <taxon>Agaricales</taxon>
        <taxon>Marasmiineae</taxon>
        <taxon>Mycenaceae</taxon>
        <taxon>Mycena</taxon>
    </lineage>
</organism>
<proteinExistence type="predicted"/>
<accession>A0AAD7J380</accession>
<dbReference type="InterPro" id="IPR055754">
    <property type="entry name" value="DUF7330"/>
</dbReference>
<comment type="caution">
    <text evidence="2">The sequence shown here is derived from an EMBL/GenBank/DDBJ whole genome shotgun (WGS) entry which is preliminary data.</text>
</comment>
<evidence type="ECO:0000259" key="1">
    <source>
        <dbReference type="Pfam" id="PF24016"/>
    </source>
</evidence>
<dbReference type="EMBL" id="JARKIB010000047">
    <property type="protein sequence ID" value="KAJ7756207.1"/>
    <property type="molecule type" value="Genomic_DNA"/>
</dbReference>
<gene>
    <name evidence="2" type="ORF">B0H16DRAFT_1458212</name>
</gene>
<dbReference type="Pfam" id="PF24016">
    <property type="entry name" value="DUF7330"/>
    <property type="match status" value="1"/>
</dbReference>
<protein>
    <recommendedName>
        <fullName evidence="1">DUF7330 domain-containing protein</fullName>
    </recommendedName>
</protein>
<dbReference type="Proteomes" id="UP001215598">
    <property type="component" value="Unassembled WGS sequence"/>
</dbReference>
<name>A0AAD7J380_9AGAR</name>
<sequence length="241" mass="26645">MIVPQGLSSNSGPPKSAAAMEKIVVILVSRKCTPQNYSHHKQPDVAPPAYDSAPSSIVPQHIKPANYISLKARFSEVKDTFVLDPTLRIPHSMQPRNKKLHFNLKTRMGEAHAVVYIVPSQAQPQGKTRIEVSSRMGTAYLELHATEVRAPLSIKMSSRLGEATLLLPRSFRGPLRISTRLGDATLSAGLRSSSTIFGDGRVFVGEWRKDEEEKRGWDGDEAFVDSKLGTVRIQYNDEAKV</sequence>
<dbReference type="AlphaFoldDB" id="A0AAD7J380"/>
<keyword evidence="3" id="KW-1185">Reference proteome</keyword>
<reference evidence="2" key="1">
    <citation type="submission" date="2023-03" db="EMBL/GenBank/DDBJ databases">
        <title>Massive genome expansion in bonnet fungi (Mycena s.s.) driven by repeated elements and novel gene families across ecological guilds.</title>
        <authorList>
            <consortium name="Lawrence Berkeley National Laboratory"/>
            <person name="Harder C.B."/>
            <person name="Miyauchi S."/>
            <person name="Viragh M."/>
            <person name="Kuo A."/>
            <person name="Thoen E."/>
            <person name="Andreopoulos B."/>
            <person name="Lu D."/>
            <person name="Skrede I."/>
            <person name="Drula E."/>
            <person name="Henrissat B."/>
            <person name="Morin E."/>
            <person name="Kohler A."/>
            <person name="Barry K."/>
            <person name="LaButti K."/>
            <person name="Morin E."/>
            <person name="Salamov A."/>
            <person name="Lipzen A."/>
            <person name="Mereny Z."/>
            <person name="Hegedus B."/>
            <person name="Baldrian P."/>
            <person name="Stursova M."/>
            <person name="Weitz H."/>
            <person name="Taylor A."/>
            <person name="Grigoriev I.V."/>
            <person name="Nagy L.G."/>
            <person name="Martin F."/>
            <person name="Kauserud H."/>
        </authorList>
    </citation>
    <scope>NUCLEOTIDE SEQUENCE</scope>
    <source>
        <strain evidence="2">CBHHK182m</strain>
    </source>
</reference>
<evidence type="ECO:0000313" key="2">
    <source>
        <dbReference type="EMBL" id="KAJ7756207.1"/>
    </source>
</evidence>